<reference evidence="1" key="1">
    <citation type="journal article" date="2020" name="New Phytol.">
        <title>Comparative genomics reveals dynamic genome evolution in host specialist ectomycorrhizal fungi.</title>
        <authorList>
            <person name="Lofgren L.A."/>
            <person name="Nguyen N.H."/>
            <person name="Vilgalys R."/>
            <person name="Ruytinx J."/>
            <person name="Liao H.L."/>
            <person name="Branco S."/>
            <person name="Kuo A."/>
            <person name="LaButti K."/>
            <person name="Lipzen A."/>
            <person name="Andreopoulos W."/>
            <person name="Pangilinan J."/>
            <person name="Riley R."/>
            <person name="Hundley H."/>
            <person name="Na H."/>
            <person name="Barry K."/>
            <person name="Grigoriev I.V."/>
            <person name="Stajich J.E."/>
            <person name="Kennedy P.G."/>
        </authorList>
    </citation>
    <scope>NUCLEOTIDE SEQUENCE</scope>
    <source>
        <strain evidence="1">S12</strain>
    </source>
</reference>
<organism evidence="1 2">
    <name type="scientific">Suillus plorans</name>
    <dbReference type="NCBI Taxonomy" id="116603"/>
    <lineage>
        <taxon>Eukaryota</taxon>
        <taxon>Fungi</taxon>
        <taxon>Dikarya</taxon>
        <taxon>Basidiomycota</taxon>
        <taxon>Agaricomycotina</taxon>
        <taxon>Agaricomycetes</taxon>
        <taxon>Agaricomycetidae</taxon>
        <taxon>Boletales</taxon>
        <taxon>Suillineae</taxon>
        <taxon>Suillaceae</taxon>
        <taxon>Suillus</taxon>
    </lineage>
</organism>
<proteinExistence type="predicted"/>
<name>A0A9P7DCT6_9AGAM</name>
<protein>
    <submittedName>
        <fullName evidence="1">Uncharacterized protein</fullName>
    </submittedName>
</protein>
<dbReference type="Proteomes" id="UP000719766">
    <property type="component" value="Unassembled WGS sequence"/>
</dbReference>
<evidence type="ECO:0000313" key="1">
    <source>
        <dbReference type="EMBL" id="KAG1787196.1"/>
    </source>
</evidence>
<keyword evidence="2" id="KW-1185">Reference proteome</keyword>
<dbReference type="GeneID" id="64602758"/>
<gene>
    <name evidence="1" type="ORF">HD556DRAFT_1503654</name>
</gene>
<comment type="caution">
    <text evidence="1">The sequence shown here is derived from an EMBL/GenBank/DDBJ whole genome shotgun (WGS) entry which is preliminary data.</text>
</comment>
<evidence type="ECO:0000313" key="2">
    <source>
        <dbReference type="Proteomes" id="UP000719766"/>
    </source>
</evidence>
<dbReference type="OrthoDB" id="2616350at2759"/>
<sequence>MASSATLGELCCTYATHVCKDTSFPAPVTSTCPLLRKFRIAFTPYGFICSFHHKAVPPKALLQHIWHKSHKQDCNAYFKTEFVAAVAHILQSHCVPPDMDVISIPSAVPDLIPGLEAVFSFKCPATNCLEWFKAGPGETTGTQQRRIVLHWNSSHRTAGGSGSPPFEGRYIIRPYHNVVDARDPLVRTVVILPKTWSPPIPSPATSTSIQDAPTIRIPVEHSFLSNIKWPHYLQSLQADPAKLRALVKLPNPHRVSHLSERQERLELGLSEVHNLYKSYLKDANQFVESHHSTVRSALTFGTRAKYRLLSEKTYYAYRTPMIRTICMLIRFMHFKMRRKRSRSTGNKSLQAKRSLGTFTVAGNAVQFMAAQALYRYIITTERTSSNILSELIHDLVASLVRQEIRSSEVMECPTDQALFLSSIRGEDQFQRANPLTRDCAQFSHNFYAIIAQFSRLKDGNIAKFTPFDEASWMEGKGEGYQATGPEELLEVDGAAEGEMELEEDGEDEDQDQDDTMFELFSDESDSEGEADEEGYQQSAGGEYLGCIAAEGTFMEAISSSSHSLGTAKNMADPSSDLLAIIAEEVRFLKPVAGEHPGYSTPFDRFKGTWHAASREAFRECRKFGFSFSADGQCLTIQDTNLQPKTIPFSQLATCVQILFRQLDSHILLTIPSDLHHLYHEFEADKFTDNLVEPKSIFKQEGNTQILARIIAEVQAGILRPGMTIDEKAAHQQLKQWDDIVPLIIAAFCLTCGVPPRGFQIHSMLFDHCPITDKDRNLFIIDGLPALGNPVAKQRDKGVQECLWLFPQALARPFLFYLGVLRPTIQILLKDLGYNTAYQGTHIFTRAIPQRRPDLSQFWNGSDVNQALQQATTSLPIQLTCAMLRHIIIAVFRQHFPDLWDHDGLFGLSMTDRQASQSGPLHYGQVYSIPPALGMTLQQAKRYITISQMLQTTYGLRPADEAWKDLLIGSHLFATSKHLDYAFSVARWTVMQQYGLCGKASEIKMMAQNVLKGAPYIQNHTAAFPSKIGDAVLIQVSSAVLFGPNAPENFSTPPLGGYLPTDIAHAVAFIILAIEEWADGAFQPMQLTQSSASRHLKELHAAAEKIMGLLKVSNTEGWIKLSAEVHTFRLTRFVARQVWNVRGLPLAEEGGINSELPPLPLAAAPHGQLPCYVPSTCEQALHAIGPLKARVCAMRGAKEGKENDGITFLPMKRKAKLTNQHVNKLYALSGLLKSNAAAVKKDERGRWMEHIEGSEIRVCGKTTSLLNTLLPTSPSSQVNLQSNISLPTSENAPPPIHANSHASMLSDPLSVSTSALTLSAIQEEGEQGGSLLHALISALIEPVQFSVDGKTDKDGEFQENIVR</sequence>
<accession>A0A9P7DCT6</accession>
<dbReference type="RefSeq" id="XP_041154564.1">
    <property type="nucleotide sequence ID" value="XM_041308994.1"/>
</dbReference>
<dbReference type="EMBL" id="JABBWE010000082">
    <property type="protein sequence ID" value="KAG1787196.1"/>
    <property type="molecule type" value="Genomic_DNA"/>
</dbReference>